<evidence type="ECO:0000313" key="2">
    <source>
        <dbReference type="EMBL" id="KJA18519.1"/>
    </source>
</evidence>
<feature type="compositionally biased region" description="Low complexity" evidence="1">
    <location>
        <begin position="149"/>
        <end position="171"/>
    </location>
</feature>
<feature type="compositionally biased region" description="Pro residues" evidence="1">
    <location>
        <begin position="136"/>
        <end position="148"/>
    </location>
</feature>
<protein>
    <submittedName>
        <fullName evidence="2">Uncharacterized protein</fullName>
    </submittedName>
</protein>
<dbReference type="EMBL" id="KN817588">
    <property type="protein sequence ID" value="KJA18519.1"/>
    <property type="molecule type" value="Genomic_DNA"/>
</dbReference>
<sequence length="215" mass="23043">MQEGAAQVPMVAWLVAAGRVRCRGRGAPKMSCEGTFWDGDVVAMHNMASVVRPSCRRVGQRSEDLGPDSPLFKSRFAFSAARKALSDGNTFCAEAGSQPHRPLSPSLLPIIIHAAPRPHRTPLARRIRASHHPGDTPRPLPLRRPPLPSRSSSAPLLRSCPAPAHPARSCLPPAPPDPAPARVRSRAPLAFVAATWQALTACVRAIEVRLVGLQA</sequence>
<accession>A0A0D2NHT2</accession>
<feature type="region of interest" description="Disordered" evidence="1">
    <location>
        <begin position="129"/>
        <end position="182"/>
    </location>
</feature>
<dbReference type="AlphaFoldDB" id="A0A0D2NHT2"/>
<evidence type="ECO:0000256" key="1">
    <source>
        <dbReference type="SAM" id="MobiDB-lite"/>
    </source>
</evidence>
<evidence type="ECO:0000313" key="3">
    <source>
        <dbReference type="Proteomes" id="UP000054270"/>
    </source>
</evidence>
<name>A0A0D2NHT2_HYPSF</name>
<reference evidence="3" key="1">
    <citation type="submission" date="2014-04" db="EMBL/GenBank/DDBJ databases">
        <title>Evolutionary Origins and Diversification of the Mycorrhizal Mutualists.</title>
        <authorList>
            <consortium name="DOE Joint Genome Institute"/>
            <consortium name="Mycorrhizal Genomics Consortium"/>
            <person name="Kohler A."/>
            <person name="Kuo A."/>
            <person name="Nagy L.G."/>
            <person name="Floudas D."/>
            <person name="Copeland A."/>
            <person name="Barry K.W."/>
            <person name="Cichocki N."/>
            <person name="Veneault-Fourrey C."/>
            <person name="LaButti K."/>
            <person name="Lindquist E.A."/>
            <person name="Lipzen A."/>
            <person name="Lundell T."/>
            <person name="Morin E."/>
            <person name="Murat C."/>
            <person name="Riley R."/>
            <person name="Ohm R."/>
            <person name="Sun H."/>
            <person name="Tunlid A."/>
            <person name="Henrissat B."/>
            <person name="Grigoriev I.V."/>
            <person name="Hibbett D.S."/>
            <person name="Martin F."/>
        </authorList>
    </citation>
    <scope>NUCLEOTIDE SEQUENCE [LARGE SCALE GENOMIC DNA]</scope>
    <source>
        <strain evidence="3">FD-334 SS-4</strain>
    </source>
</reference>
<gene>
    <name evidence="2" type="ORF">HYPSUDRAFT_45218</name>
</gene>
<proteinExistence type="predicted"/>
<dbReference type="Proteomes" id="UP000054270">
    <property type="component" value="Unassembled WGS sequence"/>
</dbReference>
<organism evidence="2 3">
    <name type="scientific">Hypholoma sublateritium (strain FD-334 SS-4)</name>
    <dbReference type="NCBI Taxonomy" id="945553"/>
    <lineage>
        <taxon>Eukaryota</taxon>
        <taxon>Fungi</taxon>
        <taxon>Dikarya</taxon>
        <taxon>Basidiomycota</taxon>
        <taxon>Agaricomycotina</taxon>
        <taxon>Agaricomycetes</taxon>
        <taxon>Agaricomycetidae</taxon>
        <taxon>Agaricales</taxon>
        <taxon>Agaricineae</taxon>
        <taxon>Strophariaceae</taxon>
        <taxon>Hypholoma</taxon>
    </lineage>
</organism>
<keyword evidence="3" id="KW-1185">Reference proteome</keyword>